<gene>
    <name evidence="1" type="primary">ytxJ</name>
    <name evidence="1" type="ORF">GCM10010954_00310</name>
</gene>
<comment type="caution">
    <text evidence="1">The sequence shown here is derived from an EMBL/GenBank/DDBJ whole genome shotgun (WGS) entry which is preliminary data.</text>
</comment>
<dbReference type="InterPro" id="IPR022551">
    <property type="entry name" value="BrxC"/>
</dbReference>
<name>A0A917EUI3_HALAA</name>
<organism evidence="1 2">
    <name type="scientific">Halobacillus andaensis</name>
    <dbReference type="NCBI Taxonomy" id="1176239"/>
    <lineage>
        <taxon>Bacteria</taxon>
        <taxon>Bacillati</taxon>
        <taxon>Bacillota</taxon>
        <taxon>Bacilli</taxon>
        <taxon>Bacillales</taxon>
        <taxon>Bacillaceae</taxon>
        <taxon>Halobacillus</taxon>
    </lineage>
</organism>
<reference evidence="1" key="1">
    <citation type="journal article" date="2014" name="Int. J. Syst. Evol. Microbiol.">
        <title>Complete genome sequence of Corynebacterium casei LMG S-19264T (=DSM 44701T), isolated from a smear-ripened cheese.</title>
        <authorList>
            <consortium name="US DOE Joint Genome Institute (JGI-PGF)"/>
            <person name="Walter F."/>
            <person name="Albersmeier A."/>
            <person name="Kalinowski J."/>
            <person name="Ruckert C."/>
        </authorList>
    </citation>
    <scope>NUCLEOTIDE SEQUENCE</scope>
    <source>
        <strain evidence="1">CGMCC 1.12153</strain>
    </source>
</reference>
<dbReference type="EMBL" id="BMEL01000001">
    <property type="protein sequence ID" value="GGF05925.1"/>
    <property type="molecule type" value="Genomic_DNA"/>
</dbReference>
<dbReference type="AlphaFoldDB" id="A0A917EUI3"/>
<dbReference type="Gene3D" id="3.40.30.10">
    <property type="entry name" value="Glutaredoxin"/>
    <property type="match status" value="1"/>
</dbReference>
<dbReference type="NCBIfam" id="TIGR04019">
    <property type="entry name" value="B_thiol_YtxJ"/>
    <property type="match status" value="1"/>
</dbReference>
<proteinExistence type="predicted"/>
<reference evidence="1" key="2">
    <citation type="submission" date="2020-09" db="EMBL/GenBank/DDBJ databases">
        <authorList>
            <person name="Sun Q."/>
            <person name="Zhou Y."/>
        </authorList>
    </citation>
    <scope>NUCLEOTIDE SEQUENCE</scope>
    <source>
        <strain evidence="1">CGMCC 1.12153</strain>
    </source>
</reference>
<sequence>MIKLISSEREWEELIQEQTTFFVLKHSLTCPISSNAKREYERFSEKSETPCYLLHVQEARQLSNLIQTKYKVRHESPQALCFKQKKAVWHASHHNITEKALQNVVKEL</sequence>
<evidence type="ECO:0000313" key="1">
    <source>
        <dbReference type="EMBL" id="GGF05925.1"/>
    </source>
</evidence>
<dbReference type="RefSeq" id="WP_188375443.1">
    <property type="nucleotide sequence ID" value="NZ_BMEL01000001.1"/>
</dbReference>
<keyword evidence="2" id="KW-1185">Reference proteome</keyword>
<dbReference type="Pfam" id="PF11009">
    <property type="entry name" value="BrxC"/>
    <property type="match status" value="1"/>
</dbReference>
<evidence type="ECO:0000313" key="2">
    <source>
        <dbReference type="Proteomes" id="UP000660110"/>
    </source>
</evidence>
<evidence type="ECO:0008006" key="3">
    <source>
        <dbReference type="Google" id="ProtNLM"/>
    </source>
</evidence>
<protein>
    <recommendedName>
        <fullName evidence="3">Bacillithiol system redox-active protein YtxJ</fullName>
    </recommendedName>
</protein>
<accession>A0A917EUI3</accession>
<dbReference type="Proteomes" id="UP000660110">
    <property type="component" value="Unassembled WGS sequence"/>
</dbReference>